<name>A0A1M6EA06_9FLAO</name>
<keyword evidence="2" id="KW-1185">Reference proteome</keyword>
<evidence type="ECO:0000313" key="2">
    <source>
        <dbReference type="Proteomes" id="UP000184432"/>
    </source>
</evidence>
<dbReference type="RefSeq" id="WP_073315641.1">
    <property type="nucleotide sequence ID" value="NZ_FQYP01000003.1"/>
</dbReference>
<gene>
    <name evidence="1" type="ORF">SAMN04488508_103298</name>
</gene>
<sequence>MKILNVKGATLINHETQKLINGGLQQVCDDGPECYPPRPVDCTKPSCRRPNGMLAWCIECLNKPFEL</sequence>
<proteinExistence type="predicted"/>
<reference evidence="2" key="1">
    <citation type="submission" date="2016-11" db="EMBL/GenBank/DDBJ databases">
        <authorList>
            <person name="Varghese N."/>
            <person name="Submissions S."/>
        </authorList>
    </citation>
    <scope>NUCLEOTIDE SEQUENCE [LARGE SCALE GENOMIC DNA]</scope>
    <source>
        <strain evidence="2">DSM 22623</strain>
    </source>
</reference>
<protein>
    <submittedName>
        <fullName evidence="1">Uncharacterized protein</fullName>
    </submittedName>
</protein>
<dbReference type="STRING" id="570521.SAMN04488508_103298"/>
<dbReference type="Proteomes" id="UP000184432">
    <property type="component" value="Unassembled WGS sequence"/>
</dbReference>
<evidence type="ECO:0000313" key="1">
    <source>
        <dbReference type="EMBL" id="SHI82199.1"/>
    </source>
</evidence>
<dbReference type="AlphaFoldDB" id="A0A1M6EA06"/>
<dbReference type="EMBL" id="FQYP01000003">
    <property type="protein sequence ID" value="SHI82199.1"/>
    <property type="molecule type" value="Genomic_DNA"/>
</dbReference>
<accession>A0A1M6EA06</accession>
<organism evidence="1 2">
    <name type="scientific">Aquimarina spongiae</name>
    <dbReference type="NCBI Taxonomy" id="570521"/>
    <lineage>
        <taxon>Bacteria</taxon>
        <taxon>Pseudomonadati</taxon>
        <taxon>Bacteroidota</taxon>
        <taxon>Flavobacteriia</taxon>
        <taxon>Flavobacteriales</taxon>
        <taxon>Flavobacteriaceae</taxon>
        <taxon>Aquimarina</taxon>
    </lineage>
</organism>